<keyword evidence="3" id="KW-1185">Reference proteome</keyword>
<keyword evidence="1" id="KW-1133">Transmembrane helix</keyword>
<dbReference type="STRING" id="490188.SAMN04488068_2749"/>
<organism evidence="2 3">
    <name type="scientific">Hydrocarboniphaga daqingensis</name>
    <dbReference type="NCBI Taxonomy" id="490188"/>
    <lineage>
        <taxon>Bacteria</taxon>
        <taxon>Pseudomonadati</taxon>
        <taxon>Pseudomonadota</taxon>
        <taxon>Gammaproteobacteria</taxon>
        <taxon>Nevskiales</taxon>
        <taxon>Nevskiaceae</taxon>
        <taxon>Hydrocarboniphaga</taxon>
    </lineage>
</organism>
<protein>
    <submittedName>
        <fullName evidence="2">Uncharacterized protein</fullName>
    </submittedName>
</protein>
<evidence type="ECO:0000256" key="1">
    <source>
        <dbReference type="SAM" id="Phobius"/>
    </source>
</evidence>
<keyword evidence="1" id="KW-0472">Membrane</keyword>
<dbReference type="RefSeq" id="WP_217650304.1">
    <property type="nucleotide sequence ID" value="NZ_FQWZ01000006.1"/>
</dbReference>
<feature type="transmembrane region" description="Helical" evidence="1">
    <location>
        <begin position="113"/>
        <end position="136"/>
    </location>
</feature>
<evidence type="ECO:0000313" key="2">
    <source>
        <dbReference type="EMBL" id="SHH15983.1"/>
    </source>
</evidence>
<sequence length="139" mass="15540">MPLAVMPNYIPTEREVLRCIYSMYETSFPVEGQGVGKVWVEIDVESVAKKLGCNKHILFGYLYSYLDHKYQYRTGGNAAVHLFAPRAGELRHAINLPYLAAILARQNQEHSKFMWSLGISLVALALSVGAIIAQIVTAR</sequence>
<reference evidence="2 3" key="1">
    <citation type="submission" date="2016-11" db="EMBL/GenBank/DDBJ databases">
        <authorList>
            <person name="Jaros S."/>
            <person name="Januszkiewicz K."/>
            <person name="Wedrychowicz H."/>
        </authorList>
    </citation>
    <scope>NUCLEOTIDE SEQUENCE [LARGE SCALE GENOMIC DNA]</scope>
    <source>
        <strain evidence="2 3">CGMCC 1.7049</strain>
    </source>
</reference>
<accession>A0A1M5QQW2</accession>
<dbReference type="AlphaFoldDB" id="A0A1M5QQW2"/>
<evidence type="ECO:0000313" key="3">
    <source>
        <dbReference type="Proteomes" id="UP000199758"/>
    </source>
</evidence>
<gene>
    <name evidence="2" type="ORF">SAMN04488068_2749</name>
</gene>
<proteinExistence type="predicted"/>
<dbReference type="EMBL" id="FQWZ01000006">
    <property type="protein sequence ID" value="SHH15983.1"/>
    <property type="molecule type" value="Genomic_DNA"/>
</dbReference>
<dbReference type="Proteomes" id="UP000199758">
    <property type="component" value="Unassembled WGS sequence"/>
</dbReference>
<keyword evidence="1" id="KW-0812">Transmembrane</keyword>
<name>A0A1M5QQW2_9GAMM</name>